<proteinExistence type="predicted"/>
<name>A0A345YJR3_9SPHN</name>
<sequence length="134" mass="14837">MFPRVREISDSFGATMRMSVEPNPSGALVVIDWMDKPHAGKLILDGYGADMLLGFIMSARLASPGSMPEEVVDGKYPTRFQLEAEPEAAVVVDQLHGAGPFYIPASLWDRTYAELCLVCAHAREMVRRCEARIH</sequence>
<keyword evidence="2" id="KW-1185">Reference proteome</keyword>
<organism evidence="1 2">
    <name type="scientific">Erythrobacter aureus</name>
    <dbReference type="NCBI Taxonomy" id="2182384"/>
    <lineage>
        <taxon>Bacteria</taxon>
        <taxon>Pseudomonadati</taxon>
        <taxon>Pseudomonadota</taxon>
        <taxon>Alphaproteobacteria</taxon>
        <taxon>Sphingomonadales</taxon>
        <taxon>Erythrobacteraceae</taxon>
        <taxon>Erythrobacter/Porphyrobacter group</taxon>
        <taxon>Erythrobacter</taxon>
    </lineage>
</organism>
<dbReference type="KEGG" id="err:DVR09_16990"/>
<dbReference type="AlphaFoldDB" id="A0A345YJR3"/>
<reference evidence="1 2" key="1">
    <citation type="submission" date="2018-07" db="EMBL/GenBank/DDBJ databases">
        <title>Genome sequence of Erythrobacter strain YH-07, an antagonistic bacterium isolated from Yellow Sea.</title>
        <authorList>
            <person name="Tang T."/>
            <person name="Liu Q."/>
            <person name="Sun X."/>
        </authorList>
    </citation>
    <scope>NUCLEOTIDE SEQUENCE [LARGE SCALE GENOMIC DNA]</scope>
    <source>
        <strain evidence="1 2">YH-07</strain>
        <plasmid evidence="1 2">unnamed</plasmid>
    </source>
</reference>
<geneLocation type="plasmid" evidence="1 2">
    <name>unnamed</name>
</geneLocation>
<accession>A0A345YJR3</accession>
<protein>
    <submittedName>
        <fullName evidence="1">Uncharacterized protein</fullName>
    </submittedName>
</protein>
<evidence type="ECO:0000313" key="2">
    <source>
        <dbReference type="Proteomes" id="UP000254508"/>
    </source>
</evidence>
<keyword evidence="1" id="KW-0614">Plasmid</keyword>
<gene>
    <name evidence="1" type="ORF">DVR09_16990</name>
</gene>
<dbReference type="OrthoDB" id="7560255at2"/>
<dbReference type="EMBL" id="CP031358">
    <property type="protein sequence ID" value="AXK44165.1"/>
    <property type="molecule type" value="Genomic_DNA"/>
</dbReference>
<dbReference type="Proteomes" id="UP000254508">
    <property type="component" value="Plasmid unnamed"/>
</dbReference>
<evidence type="ECO:0000313" key="1">
    <source>
        <dbReference type="EMBL" id="AXK44165.1"/>
    </source>
</evidence>